<organism evidence="10 11">
    <name type="scientific">Limulus polyphemus</name>
    <name type="common">Atlantic horseshoe crab</name>
    <dbReference type="NCBI Taxonomy" id="6850"/>
    <lineage>
        <taxon>Eukaryota</taxon>
        <taxon>Metazoa</taxon>
        <taxon>Ecdysozoa</taxon>
        <taxon>Arthropoda</taxon>
        <taxon>Chelicerata</taxon>
        <taxon>Merostomata</taxon>
        <taxon>Xiphosura</taxon>
        <taxon>Limulidae</taxon>
        <taxon>Limulus</taxon>
    </lineage>
</organism>
<dbReference type="Gene3D" id="1.20.1080.10">
    <property type="entry name" value="Glycerol uptake facilitator protein"/>
    <property type="match status" value="1"/>
</dbReference>
<comment type="similarity">
    <text evidence="2 8">Belongs to the MIP/aquaporin (TC 1.A.8) family.</text>
</comment>
<keyword evidence="5 9" id="KW-1133">Transmembrane helix</keyword>
<name>A0ABM1T2Q7_LIMPO</name>
<feature type="transmembrane region" description="Helical" evidence="9">
    <location>
        <begin position="98"/>
        <end position="120"/>
    </location>
</feature>
<evidence type="ECO:0000256" key="4">
    <source>
        <dbReference type="ARBA" id="ARBA00022692"/>
    </source>
</evidence>
<proteinExistence type="inferred from homology"/>
<dbReference type="Proteomes" id="UP000694941">
    <property type="component" value="Unplaced"/>
</dbReference>
<evidence type="ECO:0000256" key="5">
    <source>
        <dbReference type="ARBA" id="ARBA00022989"/>
    </source>
</evidence>
<evidence type="ECO:0000256" key="7">
    <source>
        <dbReference type="ARBA" id="ARBA00045280"/>
    </source>
</evidence>
<gene>
    <name evidence="11" type="primary">LOC106466456</name>
</gene>
<dbReference type="PANTHER" id="PTHR43829">
    <property type="entry name" value="AQUAPORIN OR AQUAGLYCEROPORIN RELATED"/>
    <property type="match status" value="1"/>
</dbReference>
<dbReference type="SUPFAM" id="SSF81338">
    <property type="entry name" value="Aquaporin-like"/>
    <property type="match status" value="1"/>
</dbReference>
<evidence type="ECO:0000256" key="3">
    <source>
        <dbReference type="ARBA" id="ARBA00022448"/>
    </source>
</evidence>
<feature type="transmembrane region" description="Helical" evidence="9">
    <location>
        <begin position="21"/>
        <end position="41"/>
    </location>
</feature>
<keyword evidence="10" id="KW-1185">Reference proteome</keyword>
<accession>A0ABM1T2Q7</accession>
<dbReference type="InterPro" id="IPR023271">
    <property type="entry name" value="Aquaporin-like"/>
</dbReference>
<evidence type="ECO:0000256" key="9">
    <source>
        <dbReference type="SAM" id="Phobius"/>
    </source>
</evidence>
<dbReference type="PANTHER" id="PTHR43829:SF9">
    <property type="entry name" value="AQUAPORIN-9"/>
    <property type="match status" value="1"/>
</dbReference>
<evidence type="ECO:0000256" key="1">
    <source>
        <dbReference type="ARBA" id="ARBA00004141"/>
    </source>
</evidence>
<dbReference type="InterPro" id="IPR050363">
    <property type="entry name" value="MIP/Aquaporin"/>
</dbReference>
<dbReference type="PRINTS" id="PR00783">
    <property type="entry name" value="MINTRINSICP"/>
</dbReference>
<dbReference type="RefSeq" id="XP_022250163.1">
    <property type="nucleotide sequence ID" value="XM_022394455.1"/>
</dbReference>
<feature type="transmembrane region" description="Helical" evidence="9">
    <location>
        <begin position="152"/>
        <end position="176"/>
    </location>
</feature>
<keyword evidence="4 8" id="KW-0812">Transmembrane</keyword>
<evidence type="ECO:0000256" key="8">
    <source>
        <dbReference type="RuleBase" id="RU000477"/>
    </source>
</evidence>
<evidence type="ECO:0000256" key="2">
    <source>
        <dbReference type="ARBA" id="ARBA00006175"/>
    </source>
</evidence>
<dbReference type="GeneID" id="106466456"/>
<feature type="transmembrane region" description="Helical" evidence="9">
    <location>
        <begin position="240"/>
        <end position="261"/>
    </location>
</feature>
<feature type="transmembrane region" description="Helical" evidence="9">
    <location>
        <begin position="183"/>
        <end position="203"/>
    </location>
</feature>
<dbReference type="InterPro" id="IPR000425">
    <property type="entry name" value="MIP"/>
</dbReference>
<comment type="function">
    <text evidence="7">Aquaglyceroporin that may modulate the water content and osmolytes during anhydrobiosis.</text>
</comment>
<evidence type="ECO:0000313" key="11">
    <source>
        <dbReference type="RefSeq" id="XP_022250163.1"/>
    </source>
</evidence>
<dbReference type="Pfam" id="PF00230">
    <property type="entry name" value="MIP"/>
    <property type="match status" value="1"/>
</dbReference>
<evidence type="ECO:0000313" key="10">
    <source>
        <dbReference type="Proteomes" id="UP000694941"/>
    </source>
</evidence>
<feature type="transmembrane region" description="Helical" evidence="9">
    <location>
        <begin position="53"/>
        <end position="77"/>
    </location>
</feature>
<sequence length="296" mass="32466">MSKVPYRWVKRFKVKNQAVREFLAEFFGTFILILFLDASLAQTVLDGRGVSDIFGVVFVSGVGVMMGVATSMGVSGGHINPAVTTAFASLGKFPWRKVPHYLAAQHLGGFVASAVIYFNYIDALNWFDGGNRTVVGPTGTGYIWATYPKDHISIANCFLDQIVGTGIVMFSILAVVDKRNIKFPMWGAAITIGLMIASVAMAYGTNCMAALNPARDFATRTFTAVAGWGSAPFSYRNYNYWWIGLVGPHLGAMVGGWLYYLGVELHWPDDEDEATEKELKELVDNDDNVKKDKTAV</sequence>
<evidence type="ECO:0000256" key="6">
    <source>
        <dbReference type="ARBA" id="ARBA00023136"/>
    </source>
</evidence>
<reference evidence="11" key="1">
    <citation type="submission" date="2025-08" db="UniProtKB">
        <authorList>
            <consortium name="RefSeq"/>
        </authorList>
    </citation>
    <scope>IDENTIFICATION</scope>
    <source>
        <tissue evidence="11">Muscle</tissue>
    </source>
</reference>
<protein>
    <submittedName>
        <fullName evidence="11">Aquaporin-7-like</fullName>
    </submittedName>
</protein>
<keyword evidence="3 8" id="KW-0813">Transport</keyword>
<comment type="subcellular location">
    <subcellularLocation>
        <location evidence="1">Membrane</location>
        <topology evidence="1">Multi-pass membrane protein</topology>
    </subcellularLocation>
</comment>
<keyword evidence="6 9" id="KW-0472">Membrane</keyword>